<dbReference type="CDD" id="cd01948">
    <property type="entry name" value="EAL"/>
    <property type="match status" value="1"/>
</dbReference>
<keyword evidence="2" id="KW-0472">Membrane</keyword>
<comment type="caution">
    <text evidence="4">The sequence shown here is derived from an EMBL/GenBank/DDBJ whole genome shotgun (WGS) entry which is preliminary data.</text>
</comment>
<evidence type="ECO:0000256" key="2">
    <source>
        <dbReference type="SAM" id="Phobius"/>
    </source>
</evidence>
<dbReference type="PANTHER" id="PTHR33121">
    <property type="entry name" value="CYCLIC DI-GMP PHOSPHODIESTERASE PDEF"/>
    <property type="match status" value="1"/>
</dbReference>
<dbReference type="RefSeq" id="WP_184745220.1">
    <property type="nucleotide sequence ID" value="NZ_JACHGJ010000002.1"/>
</dbReference>
<dbReference type="PANTHER" id="PTHR33121:SF79">
    <property type="entry name" value="CYCLIC DI-GMP PHOSPHODIESTERASE PDED-RELATED"/>
    <property type="match status" value="1"/>
</dbReference>
<keyword evidence="1" id="KW-0175">Coiled coil</keyword>
<dbReference type="InterPro" id="IPR043128">
    <property type="entry name" value="Rev_trsase/Diguanyl_cyclase"/>
</dbReference>
<dbReference type="EMBL" id="JACHGJ010000002">
    <property type="protein sequence ID" value="MBB6479733.1"/>
    <property type="molecule type" value="Genomic_DNA"/>
</dbReference>
<dbReference type="InterPro" id="IPR029787">
    <property type="entry name" value="Nucleotide_cyclase"/>
</dbReference>
<dbReference type="InterPro" id="IPR035919">
    <property type="entry name" value="EAL_sf"/>
</dbReference>
<dbReference type="InterPro" id="IPR050706">
    <property type="entry name" value="Cyclic-di-GMP_PDE-like"/>
</dbReference>
<dbReference type="SMART" id="SM00052">
    <property type="entry name" value="EAL"/>
    <property type="match status" value="1"/>
</dbReference>
<dbReference type="GO" id="GO:0071111">
    <property type="term" value="F:cyclic-guanylate-specific phosphodiesterase activity"/>
    <property type="evidence" value="ECO:0007669"/>
    <property type="project" value="InterPro"/>
</dbReference>
<feature type="transmembrane region" description="Helical" evidence="2">
    <location>
        <begin position="46"/>
        <end position="65"/>
    </location>
</feature>
<feature type="domain" description="EAL" evidence="3">
    <location>
        <begin position="370"/>
        <end position="624"/>
    </location>
</feature>
<dbReference type="AlphaFoldDB" id="A0A841R7B7"/>
<proteinExistence type="predicted"/>
<reference evidence="4 5" key="1">
    <citation type="submission" date="2020-08" db="EMBL/GenBank/DDBJ databases">
        <title>Genomic Encyclopedia of Type Strains, Phase IV (KMG-IV): sequencing the most valuable type-strain genomes for metagenomic binning, comparative biology and taxonomic classification.</title>
        <authorList>
            <person name="Goeker M."/>
        </authorList>
    </citation>
    <scope>NUCLEOTIDE SEQUENCE [LARGE SCALE GENOMIC DNA]</scope>
    <source>
        <strain evidence="4 5">DSM 2461</strain>
    </source>
</reference>
<evidence type="ECO:0000313" key="4">
    <source>
        <dbReference type="EMBL" id="MBB6479733.1"/>
    </source>
</evidence>
<evidence type="ECO:0000259" key="3">
    <source>
        <dbReference type="PROSITE" id="PS50883"/>
    </source>
</evidence>
<feature type="transmembrane region" description="Helical" evidence="2">
    <location>
        <begin position="86"/>
        <end position="109"/>
    </location>
</feature>
<feature type="coiled-coil region" evidence="1">
    <location>
        <begin position="176"/>
        <end position="203"/>
    </location>
</feature>
<keyword evidence="2" id="KW-1133">Transmembrane helix</keyword>
<name>A0A841R7B7_9SPIO</name>
<accession>A0A841R7B7</accession>
<dbReference type="Pfam" id="PF00563">
    <property type="entry name" value="EAL"/>
    <property type="match status" value="1"/>
</dbReference>
<protein>
    <submittedName>
        <fullName evidence="4">EAL domain-containing protein (Putative c-di-GMP-specific phosphodiesterase class I)/GGDEF domain-containing protein</fullName>
    </submittedName>
</protein>
<sequence>MDYSPLKPIQIRILNKLLKAFFFLSLPVLLFITYEEFSLEIYSRVLFIYLPLMIILGVIAFIRKLPKALRSNLFVSLIMLLATSELYYWGFSSLAFFFFLAAVLFTTLLESPSSGWTSFIVSFFLIMLFMVLHNNKIIDVDSPNRPELLKWKNWIGPVLSYLMIQIAVLITAEFLINNLLKSLRTNEANTRQLEREKEALEKTAYIDTVTGLPNNRKISADIARFMQEEADNPLSVDQILIEIKNFEDYNIRYGIDTGNSLLQAIGDRLGELKGCSVYRLHGAAFLICFFNKDEEIDYPYISGTLLKPYPVNKQYFTINFVGVHINYPRDISNPAMMLSSLMMNLYNDYKIPVNTIVSYNEKQNRRLKRVASLKEKLAKALKNDEISIMIQPRLNVTTGKISGGELLMRWNNSTVGPVSPVEFIPISEKDDQIFYLTHYLMKESLKLGDIFAPEAGNDRPFSISVNISPSIIHAEKLHDLIQYTEKAGPDFTYEFELTEGVFLGVDERVADELKLLQSRGIAASVDDFGTGYSNLEYLQDLNINVLKIDKKFIDGIPGRGKQQHLVRAVIQMAHALNLLTVAEGVETPEQFLWLQKEGIDEIQGFVFSKPIELVALQDFYDHHNKNRWAFLEK</sequence>
<dbReference type="PROSITE" id="PS50883">
    <property type="entry name" value="EAL"/>
    <property type="match status" value="1"/>
</dbReference>
<organism evidence="4 5">
    <name type="scientific">Spirochaeta isovalerica</name>
    <dbReference type="NCBI Taxonomy" id="150"/>
    <lineage>
        <taxon>Bacteria</taxon>
        <taxon>Pseudomonadati</taxon>
        <taxon>Spirochaetota</taxon>
        <taxon>Spirochaetia</taxon>
        <taxon>Spirochaetales</taxon>
        <taxon>Spirochaetaceae</taxon>
        <taxon>Spirochaeta</taxon>
    </lineage>
</organism>
<dbReference type="Proteomes" id="UP000587760">
    <property type="component" value="Unassembled WGS sequence"/>
</dbReference>
<keyword evidence="5" id="KW-1185">Reference proteome</keyword>
<dbReference type="SMART" id="SM00267">
    <property type="entry name" value="GGDEF"/>
    <property type="match status" value="1"/>
</dbReference>
<dbReference type="SUPFAM" id="SSF141868">
    <property type="entry name" value="EAL domain-like"/>
    <property type="match status" value="1"/>
</dbReference>
<evidence type="ECO:0000256" key="1">
    <source>
        <dbReference type="SAM" id="Coils"/>
    </source>
</evidence>
<dbReference type="Gene3D" id="3.20.20.450">
    <property type="entry name" value="EAL domain"/>
    <property type="match status" value="1"/>
</dbReference>
<dbReference type="SUPFAM" id="SSF55073">
    <property type="entry name" value="Nucleotide cyclase"/>
    <property type="match status" value="1"/>
</dbReference>
<dbReference type="InterPro" id="IPR000160">
    <property type="entry name" value="GGDEF_dom"/>
</dbReference>
<dbReference type="Pfam" id="PF00990">
    <property type="entry name" value="GGDEF"/>
    <property type="match status" value="1"/>
</dbReference>
<dbReference type="Gene3D" id="3.30.70.270">
    <property type="match status" value="1"/>
</dbReference>
<feature type="transmembrane region" description="Helical" evidence="2">
    <location>
        <begin position="154"/>
        <end position="176"/>
    </location>
</feature>
<gene>
    <name evidence="4" type="ORF">HNR50_001391</name>
</gene>
<feature type="transmembrane region" description="Helical" evidence="2">
    <location>
        <begin position="17"/>
        <end position="34"/>
    </location>
</feature>
<keyword evidence="2" id="KW-0812">Transmembrane</keyword>
<feature type="transmembrane region" description="Helical" evidence="2">
    <location>
        <begin position="115"/>
        <end position="133"/>
    </location>
</feature>
<evidence type="ECO:0000313" key="5">
    <source>
        <dbReference type="Proteomes" id="UP000587760"/>
    </source>
</evidence>
<dbReference type="InterPro" id="IPR001633">
    <property type="entry name" value="EAL_dom"/>
</dbReference>